<evidence type="ECO:0000313" key="1">
    <source>
        <dbReference type="EMBL" id="KAG1823584.1"/>
    </source>
</evidence>
<name>A0A9P7EJA4_9AGAM</name>
<reference evidence="1" key="1">
    <citation type="journal article" date="2020" name="New Phytol.">
        <title>Comparative genomics reveals dynamic genome evolution in host specialist ectomycorrhizal fungi.</title>
        <authorList>
            <person name="Lofgren L.A."/>
            <person name="Nguyen N.H."/>
            <person name="Vilgalys R."/>
            <person name="Ruytinx J."/>
            <person name="Liao H.L."/>
            <person name="Branco S."/>
            <person name="Kuo A."/>
            <person name="LaButti K."/>
            <person name="Lipzen A."/>
            <person name="Andreopoulos W."/>
            <person name="Pangilinan J."/>
            <person name="Riley R."/>
            <person name="Hundley H."/>
            <person name="Na H."/>
            <person name="Barry K."/>
            <person name="Grigoriev I.V."/>
            <person name="Stajich J.E."/>
            <person name="Kennedy P.G."/>
        </authorList>
    </citation>
    <scope>NUCLEOTIDE SEQUENCE</scope>
    <source>
        <strain evidence="1">MN1</strain>
    </source>
</reference>
<dbReference type="EMBL" id="JABBWG010000004">
    <property type="protein sequence ID" value="KAG1823584.1"/>
    <property type="molecule type" value="Genomic_DNA"/>
</dbReference>
<dbReference type="RefSeq" id="XP_041197644.1">
    <property type="nucleotide sequence ID" value="XM_041343829.1"/>
</dbReference>
<evidence type="ECO:0000313" key="2">
    <source>
        <dbReference type="Proteomes" id="UP000807769"/>
    </source>
</evidence>
<dbReference type="Proteomes" id="UP000807769">
    <property type="component" value="Unassembled WGS sequence"/>
</dbReference>
<proteinExistence type="predicted"/>
<accession>A0A9P7EJA4</accession>
<keyword evidence="2" id="KW-1185">Reference proteome</keyword>
<gene>
    <name evidence="1" type="ORF">BJ212DRAFT_692996</name>
</gene>
<dbReference type="GeneID" id="64637845"/>
<dbReference type="OrthoDB" id="10582840at2759"/>
<comment type="caution">
    <text evidence="1">The sequence shown here is derived from an EMBL/GenBank/DDBJ whole genome shotgun (WGS) entry which is preliminary data.</text>
</comment>
<protein>
    <submittedName>
        <fullName evidence="1">Uncharacterized protein</fullName>
    </submittedName>
</protein>
<organism evidence="1 2">
    <name type="scientific">Suillus subaureus</name>
    <dbReference type="NCBI Taxonomy" id="48587"/>
    <lineage>
        <taxon>Eukaryota</taxon>
        <taxon>Fungi</taxon>
        <taxon>Dikarya</taxon>
        <taxon>Basidiomycota</taxon>
        <taxon>Agaricomycotina</taxon>
        <taxon>Agaricomycetes</taxon>
        <taxon>Agaricomycetidae</taxon>
        <taxon>Boletales</taxon>
        <taxon>Suillineae</taxon>
        <taxon>Suillaceae</taxon>
        <taxon>Suillus</taxon>
    </lineage>
</organism>
<sequence>MPLSPERSVPFHCVVTLPYLQTFSRHISVLYFVIFTTKPRYAVLAREIPAEATIAVSLVRKVTIKPQLFPTSPDTTQLSLTSLFRHGTSSYLYSCRAN</sequence>
<dbReference type="AlphaFoldDB" id="A0A9P7EJA4"/>